<dbReference type="RefSeq" id="YP_004324341.1">
    <property type="nucleotide sequence ID" value="NC_015287.1"/>
</dbReference>
<dbReference type="GeneID" id="10328858"/>
<keyword evidence="2" id="KW-1185">Reference proteome</keyword>
<protein>
    <submittedName>
        <fullName evidence="1">Uncharacterized protein</fullName>
    </submittedName>
</protein>
<dbReference type="Proteomes" id="UP000006527">
    <property type="component" value="Segment"/>
</dbReference>
<accession>E3SLK6</accession>
<dbReference type="KEGG" id="vg:10328858"/>
<evidence type="ECO:0000313" key="2">
    <source>
        <dbReference type="Proteomes" id="UP000006527"/>
    </source>
</evidence>
<proteinExistence type="predicted"/>
<dbReference type="OrthoDB" id="27539at10239"/>
<evidence type="ECO:0000313" key="1">
    <source>
        <dbReference type="EMBL" id="ADO98354.1"/>
    </source>
</evidence>
<sequence>MMFNNSKGEDRMRNKLSHNQMAEWIHTESISGFDQDTLIDEYFDCIIDCEDNATQCRQVCTEILK</sequence>
<organism evidence="1 2">
    <name type="scientific">Synechococcus phage S-SSM7</name>
    <dbReference type="NCBI Taxonomy" id="445686"/>
    <lineage>
        <taxon>Viruses</taxon>
        <taxon>Duplodnaviria</taxon>
        <taxon>Heunggongvirae</taxon>
        <taxon>Uroviricota</taxon>
        <taxon>Caudoviricetes</taxon>
        <taxon>Pantevenvirales</taxon>
        <taxon>Kyanoviridae</taxon>
        <taxon>Lipsvirus</taxon>
        <taxon>Lipsvirus ssm7</taxon>
    </lineage>
</organism>
<name>E3SLK6_9CAUD</name>
<dbReference type="EMBL" id="GU071098">
    <property type="protein sequence ID" value="ADO98354.1"/>
    <property type="molecule type" value="Genomic_DNA"/>
</dbReference>
<reference evidence="1 2" key="1">
    <citation type="journal article" date="2010" name="Environ. Microbiol.">
        <title>Genomic analysis of oceanic cyanobacterial myoviruses compared with T4-like myoviruses from diverse hosts and environments.</title>
        <authorList>
            <person name="Sullivan M.B."/>
            <person name="Huang K.H."/>
            <person name="Ignacio-Espinoza J.C."/>
            <person name="Berlin A.M."/>
            <person name="Kelly L."/>
            <person name="Weigele P.R."/>
            <person name="DeFrancesco A.S."/>
            <person name="Kern S.E."/>
            <person name="Thompson L.R."/>
            <person name="Young S."/>
            <person name="Yandava C."/>
            <person name="Fu R."/>
            <person name="Krastins B."/>
            <person name="Chase M."/>
            <person name="Sarracino D."/>
            <person name="Osburne M.S."/>
            <person name="Henn M.R."/>
            <person name="Chisholm S.W."/>
        </authorList>
    </citation>
    <scope>NUCLEOTIDE SEQUENCE [LARGE SCALE GENOMIC DNA]</scope>
    <source>
        <strain evidence="1">8109-3</strain>
    </source>
</reference>
<gene>
    <name evidence="1" type="ORF">SSSM7_293</name>
</gene>